<dbReference type="Proteomes" id="UP001218218">
    <property type="component" value="Unassembled WGS sequence"/>
</dbReference>
<evidence type="ECO:0000313" key="1">
    <source>
        <dbReference type="EMBL" id="KAJ7348472.1"/>
    </source>
</evidence>
<reference evidence="1" key="1">
    <citation type="submission" date="2023-03" db="EMBL/GenBank/DDBJ databases">
        <title>Massive genome expansion in bonnet fungi (Mycena s.s.) driven by repeated elements and novel gene families across ecological guilds.</title>
        <authorList>
            <consortium name="Lawrence Berkeley National Laboratory"/>
            <person name="Harder C.B."/>
            <person name="Miyauchi S."/>
            <person name="Viragh M."/>
            <person name="Kuo A."/>
            <person name="Thoen E."/>
            <person name="Andreopoulos B."/>
            <person name="Lu D."/>
            <person name="Skrede I."/>
            <person name="Drula E."/>
            <person name="Henrissat B."/>
            <person name="Morin E."/>
            <person name="Kohler A."/>
            <person name="Barry K."/>
            <person name="LaButti K."/>
            <person name="Morin E."/>
            <person name="Salamov A."/>
            <person name="Lipzen A."/>
            <person name="Mereny Z."/>
            <person name="Hegedus B."/>
            <person name="Baldrian P."/>
            <person name="Stursova M."/>
            <person name="Weitz H."/>
            <person name="Taylor A."/>
            <person name="Grigoriev I.V."/>
            <person name="Nagy L.G."/>
            <person name="Martin F."/>
            <person name="Kauserud H."/>
        </authorList>
    </citation>
    <scope>NUCLEOTIDE SEQUENCE</scope>
    <source>
        <strain evidence="1">CBHHK002</strain>
    </source>
</reference>
<evidence type="ECO:0000313" key="2">
    <source>
        <dbReference type="Proteomes" id="UP001218218"/>
    </source>
</evidence>
<sequence length="124" mass="13605">MATEQLQTRRAVINGGWHRARTGQPGCVFSLPGQGIIRIRTKIVPHNPSPIGKHAAEAITLGRASPERFPRKMAERQGAFSSLAGISLQQNFPGNTVRMYTYGILPISFVVRIKNQPRTIVTGT</sequence>
<accession>A0AAD7A3Z7</accession>
<organism evidence="1 2">
    <name type="scientific">Mycena albidolilacea</name>
    <dbReference type="NCBI Taxonomy" id="1033008"/>
    <lineage>
        <taxon>Eukaryota</taxon>
        <taxon>Fungi</taxon>
        <taxon>Dikarya</taxon>
        <taxon>Basidiomycota</taxon>
        <taxon>Agaricomycotina</taxon>
        <taxon>Agaricomycetes</taxon>
        <taxon>Agaricomycetidae</taxon>
        <taxon>Agaricales</taxon>
        <taxon>Marasmiineae</taxon>
        <taxon>Mycenaceae</taxon>
        <taxon>Mycena</taxon>
    </lineage>
</organism>
<protein>
    <submittedName>
        <fullName evidence="1">Uncharacterized protein</fullName>
    </submittedName>
</protein>
<gene>
    <name evidence="1" type="ORF">DFH08DRAFT_808206</name>
</gene>
<keyword evidence="2" id="KW-1185">Reference proteome</keyword>
<dbReference type="EMBL" id="JARIHO010000017">
    <property type="protein sequence ID" value="KAJ7348472.1"/>
    <property type="molecule type" value="Genomic_DNA"/>
</dbReference>
<name>A0AAD7A3Z7_9AGAR</name>
<comment type="caution">
    <text evidence="1">The sequence shown here is derived from an EMBL/GenBank/DDBJ whole genome shotgun (WGS) entry which is preliminary data.</text>
</comment>
<dbReference type="AlphaFoldDB" id="A0AAD7A3Z7"/>
<proteinExistence type="predicted"/>